<name>A0A4R4SSZ2_9ACTN</name>
<dbReference type="EMBL" id="SMKI01000429">
    <property type="protein sequence ID" value="TDC67187.1"/>
    <property type="molecule type" value="Genomic_DNA"/>
</dbReference>
<keyword evidence="4" id="KW-0732">Signal</keyword>
<dbReference type="InterPro" id="IPR000070">
    <property type="entry name" value="Pectinesterase_cat"/>
</dbReference>
<dbReference type="InterPro" id="IPR011050">
    <property type="entry name" value="Pectin_lyase_fold/virulence"/>
</dbReference>
<dbReference type="GO" id="GO:0009279">
    <property type="term" value="C:cell outer membrane"/>
    <property type="evidence" value="ECO:0007669"/>
    <property type="project" value="TreeGrafter"/>
</dbReference>
<evidence type="ECO:0000256" key="3">
    <source>
        <dbReference type="ARBA" id="ARBA00023085"/>
    </source>
</evidence>
<reference evidence="6 7" key="1">
    <citation type="submission" date="2019-03" db="EMBL/GenBank/DDBJ databases">
        <title>Draft genome sequences of novel Actinobacteria.</title>
        <authorList>
            <person name="Sahin N."/>
            <person name="Ay H."/>
            <person name="Saygin H."/>
        </authorList>
    </citation>
    <scope>NUCLEOTIDE SEQUENCE [LARGE SCALE GENOMIC DNA]</scope>
    <source>
        <strain evidence="6 7">DSM 41900</strain>
    </source>
</reference>
<keyword evidence="2" id="KW-0378">Hydrolase</keyword>
<evidence type="ECO:0000313" key="6">
    <source>
        <dbReference type="EMBL" id="TDC67187.1"/>
    </source>
</evidence>
<protein>
    <submittedName>
        <fullName evidence="6">Pectin esterase</fullName>
    </submittedName>
</protein>
<organism evidence="6 7">
    <name type="scientific">Streptomyces hainanensis</name>
    <dbReference type="NCBI Taxonomy" id="402648"/>
    <lineage>
        <taxon>Bacteria</taxon>
        <taxon>Bacillati</taxon>
        <taxon>Actinomycetota</taxon>
        <taxon>Actinomycetes</taxon>
        <taxon>Kitasatosporales</taxon>
        <taxon>Streptomycetaceae</taxon>
        <taxon>Streptomyces</taxon>
    </lineage>
</organism>
<evidence type="ECO:0000256" key="4">
    <source>
        <dbReference type="SAM" id="SignalP"/>
    </source>
</evidence>
<dbReference type="AlphaFoldDB" id="A0A4R4SSZ2"/>
<dbReference type="OrthoDB" id="112037at2"/>
<comment type="similarity">
    <text evidence="1">Belongs to the pectinesterase family.</text>
</comment>
<dbReference type="InterPro" id="IPR012334">
    <property type="entry name" value="Pectin_lyas_fold"/>
</dbReference>
<keyword evidence="7" id="KW-1185">Reference proteome</keyword>
<feature type="chain" id="PRO_5038547132" evidence="4">
    <location>
        <begin position="28"/>
        <end position="353"/>
    </location>
</feature>
<accession>A0A4R4SSZ2</accession>
<dbReference type="GO" id="GO:0030599">
    <property type="term" value="F:pectinesterase activity"/>
    <property type="evidence" value="ECO:0007669"/>
    <property type="project" value="InterPro"/>
</dbReference>
<gene>
    <name evidence="6" type="ORF">E1283_29075</name>
</gene>
<dbReference type="Gene3D" id="2.160.20.10">
    <property type="entry name" value="Single-stranded right-handed beta-helix, Pectin lyase-like"/>
    <property type="match status" value="1"/>
</dbReference>
<feature type="signal peptide" evidence="4">
    <location>
        <begin position="1"/>
        <end position="27"/>
    </location>
</feature>
<feature type="domain" description="Pectinesterase catalytic" evidence="5">
    <location>
        <begin position="41"/>
        <end position="328"/>
    </location>
</feature>
<keyword evidence="3" id="KW-0063">Aspartyl esterase</keyword>
<dbReference type="GO" id="GO:0042545">
    <property type="term" value="P:cell wall modification"/>
    <property type="evidence" value="ECO:0007669"/>
    <property type="project" value="InterPro"/>
</dbReference>
<sequence length="353" mass="37031">MNPTPHRRGRRAALLATLALAAGALLAPGQAARADVAPAVDLVVAKDGSGTHTTVQAAVNAVPAGNSSLVTITVRPGTYRETVQIPSNKPNIRLVGSGGSPSQVTIVYNNSAGTTRPDGTTYGTSGSATFMADANDFQARNLTIANDFDEVAHANQAGHQAVALRTRADRIRLENVIVSGDQDTLLLDTANRDTRGRVLVTGSTIRGNVDFIFGRATAVITNSVIEVTRRPDGSSGGYVMAPSTAPQFNGFLVTNSTITGSVTDRTFYLGRPWHAGGDASLDPQGIVRNTQLSAAVRTTPWTDMSGFSWRDDRFAEYRNTGAGSGAGGSDRPQLTDAQAGSYTQASWLGDWTP</sequence>
<comment type="caution">
    <text evidence="6">The sequence shown here is derived from an EMBL/GenBank/DDBJ whole genome shotgun (WGS) entry which is preliminary data.</text>
</comment>
<dbReference type="InterPro" id="IPR006311">
    <property type="entry name" value="TAT_signal"/>
</dbReference>
<dbReference type="Pfam" id="PF01095">
    <property type="entry name" value="Pectinesterase"/>
    <property type="match status" value="1"/>
</dbReference>
<dbReference type="PROSITE" id="PS51318">
    <property type="entry name" value="TAT"/>
    <property type="match status" value="1"/>
</dbReference>
<dbReference type="PANTHER" id="PTHR31321:SF57">
    <property type="entry name" value="PECTINESTERASE 53-RELATED"/>
    <property type="match status" value="1"/>
</dbReference>
<dbReference type="SUPFAM" id="SSF51126">
    <property type="entry name" value="Pectin lyase-like"/>
    <property type="match status" value="1"/>
</dbReference>
<dbReference type="Proteomes" id="UP000295345">
    <property type="component" value="Unassembled WGS sequence"/>
</dbReference>
<dbReference type="PANTHER" id="PTHR31321">
    <property type="entry name" value="ACYL-COA THIOESTER HYDROLASE YBHC-RELATED"/>
    <property type="match status" value="1"/>
</dbReference>
<evidence type="ECO:0000313" key="7">
    <source>
        <dbReference type="Proteomes" id="UP000295345"/>
    </source>
</evidence>
<evidence type="ECO:0000259" key="5">
    <source>
        <dbReference type="Pfam" id="PF01095"/>
    </source>
</evidence>
<evidence type="ECO:0000256" key="2">
    <source>
        <dbReference type="ARBA" id="ARBA00022801"/>
    </source>
</evidence>
<proteinExistence type="inferred from homology"/>
<evidence type="ECO:0000256" key="1">
    <source>
        <dbReference type="ARBA" id="ARBA00008891"/>
    </source>
</evidence>